<gene>
    <name evidence="2" type="ORF">P8828_08905</name>
</gene>
<comment type="caution">
    <text evidence="2">The sequence shown here is derived from an EMBL/GenBank/DDBJ whole genome shotgun (WGS) entry which is preliminary data.</text>
</comment>
<sequence>MNHEGTLDYIHSTVNQNLNDVEDKLKKLKEAEKKFRKNNIAPASGKPEGTG</sequence>
<feature type="coiled-coil region" evidence="1">
    <location>
        <begin position="11"/>
        <end position="38"/>
    </location>
</feature>
<accession>A0ABU6H1R3</accession>
<evidence type="ECO:0000256" key="1">
    <source>
        <dbReference type="SAM" id="Coils"/>
    </source>
</evidence>
<reference evidence="2 3" key="1">
    <citation type="submission" date="2023-03" db="EMBL/GenBank/DDBJ databases">
        <title>Agriculturally important microbes genome sequencing.</title>
        <authorList>
            <person name="Dunlap C."/>
        </authorList>
    </citation>
    <scope>NUCLEOTIDE SEQUENCE [LARGE SCALE GENOMIC DNA]</scope>
    <source>
        <strain evidence="2 3">CBP-3203</strain>
    </source>
</reference>
<keyword evidence="1" id="KW-0175">Coiled coil</keyword>
<evidence type="ECO:0000313" key="2">
    <source>
        <dbReference type="EMBL" id="MEC0484967.1"/>
    </source>
</evidence>
<evidence type="ECO:0000313" key="3">
    <source>
        <dbReference type="Proteomes" id="UP001341297"/>
    </source>
</evidence>
<dbReference type="Proteomes" id="UP001341297">
    <property type="component" value="Unassembled WGS sequence"/>
</dbReference>
<dbReference type="EMBL" id="JARRTL010000008">
    <property type="protein sequence ID" value="MEC0484967.1"/>
    <property type="molecule type" value="Genomic_DNA"/>
</dbReference>
<organism evidence="2 3">
    <name type="scientific">Bacillus glycinifermentans</name>
    <dbReference type="NCBI Taxonomy" id="1664069"/>
    <lineage>
        <taxon>Bacteria</taxon>
        <taxon>Bacillati</taxon>
        <taxon>Bacillota</taxon>
        <taxon>Bacilli</taxon>
        <taxon>Bacillales</taxon>
        <taxon>Bacillaceae</taxon>
        <taxon>Bacillus</taxon>
    </lineage>
</organism>
<name>A0ABU6H1R3_9BACI</name>
<dbReference type="RefSeq" id="WP_156183620.1">
    <property type="nucleotide sequence ID" value="NZ_CP023481.1"/>
</dbReference>
<keyword evidence="3" id="KW-1185">Reference proteome</keyword>
<proteinExistence type="predicted"/>
<protein>
    <submittedName>
        <fullName evidence="2">Uncharacterized protein</fullName>
    </submittedName>
</protein>